<evidence type="ECO:0000313" key="10">
    <source>
        <dbReference type="EMBL" id="KAG6491559.1"/>
    </source>
</evidence>
<evidence type="ECO:0000256" key="1">
    <source>
        <dbReference type="ARBA" id="ARBA00004477"/>
    </source>
</evidence>
<reference evidence="10 11" key="1">
    <citation type="submission" date="2020-08" db="EMBL/GenBank/DDBJ databases">
        <title>Plant Genome Project.</title>
        <authorList>
            <person name="Zhang R.-G."/>
        </authorList>
    </citation>
    <scope>NUCLEOTIDE SEQUENCE [LARGE SCALE GENOMIC DNA]</scope>
    <source>
        <tissue evidence="10">Rhizome</tissue>
    </source>
</reference>
<dbReference type="PANTHER" id="PTHR19315">
    <property type="entry name" value="ER MEMBRANE PROTEIN COMPLEX SUBUNIT 4"/>
    <property type="match status" value="1"/>
</dbReference>
<evidence type="ECO:0000256" key="7">
    <source>
        <dbReference type="ARBA" id="ARBA00023136"/>
    </source>
</evidence>
<dbReference type="EMBL" id="JACMSC010000013">
    <property type="protein sequence ID" value="KAG6491559.1"/>
    <property type="molecule type" value="Genomic_DNA"/>
</dbReference>
<evidence type="ECO:0000256" key="3">
    <source>
        <dbReference type="ARBA" id="ARBA00020820"/>
    </source>
</evidence>
<dbReference type="AlphaFoldDB" id="A0A8J5FQ01"/>
<proteinExistence type="inferred from homology"/>
<evidence type="ECO:0000256" key="6">
    <source>
        <dbReference type="ARBA" id="ARBA00022989"/>
    </source>
</evidence>
<evidence type="ECO:0000256" key="9">
    <source>
        <dbReference type="SAM" id="Phobius"/>
    </source>
</evidence>
<evidence type="ECO:0000256" key="5">
    <source>
        <dbReference type="ARBA" id="ARBA00022824"/>
    </source>
</evidence>
<dbReference type="Proteomes" id="UP000734854">
    <property type="component" value="Unassembled WGS sequence"/>
</dbReference>
<feature type="region of interest" description="Disordered" evidence="8">
    <location>
        <begin position="16"/>
        <end position="50"/>
    </location>
</feature>
<name>A0A8J5FQ01_ZINOF</name>
<keyword evidence="4 9" id="KW-0812">Transmembrane</keyword>
<dbReference type="Pfam" id="PF06417">
    <property type="entry name" value="EMC4"/>
    <property type="match status" value="1"/>
</dbReference>
<evidence type="ECO:0000256" key="4">
    <source>
        <dbReference type="ARBA" id="ARBA00022692"/>
    </source>
</evidence>
<evidence type="ECO:0000313" key="11">
    <source>
        <dbReference type="Proteomes" id="UP000734854"/>
    </source>
</evidence>
<comment type="caution">
    <text evidence="10">The sequence shown here is derived from an EMBL/GenBank/DDBJ whole genome shotgun (WGS) entry which is preliminary data.</text>
</comment>
<feature type="transmembrane region" description="Helical" evidence="9">
    <location>
        <begin position="151"/>
        <end position="170"/>
    </location>
</feature>
<gene>
    <name evidence="10" type="ORF">ZIOFF_046491</name>
</gene>
<feature type="transmembrane region" description="Helical" evidence="9">
    <location>
        <begin position="182"/>
        <end position="199"/>
    </location>
</feature>
<dbReference type="InterPro" id="IPR009445">
    <property type="entry name" value="TMEM85/Emc4"/>
</dbReference>
<keyword evidence="5" id="KW-0256">Endoplasmic reticulum</keyword>
<evidence type="ECO:0000256" key="2">
    <source>
        <dbReference type="ARBA" id="ARBA00007715"/>
    </source>
</evidence>
<accession>A0A8J5FQ01</accession>
<keyword evidence="11" id="KW-1185">Reference proteome</keyword>
<comment type="similarity">
    <text evidence="2">Belongs to the EMC4 family.</text>
</comment>
<protein>
    <recommendedName>
        <fullName evidence="3">ER membrane protein complex subunit 4</fullName>
    </recommendedName>
</protein>
<keyword evidence="7 9" id="KW-0472">Membrane</keyword>
<sequence>MEKGKGLARRWAIEFADSSSSSPSDISDPIGFSRSSSDPDDANASRQKKDAEAAWKTQSWLWLRHYLLLEENDESLGSGSSPIQKLVNDGVHDVDGWKHGSFIQYRYYLLSPLATNKCSSRSWKRFVLLNIIIIILLETSIHVDTCFTSPPTFRVAMSMLFVCLAVFEPYKDSRVDTLAPKLLFIALNLAALALGVWKLNSLGLLPTHPSDWVSSLPPPPEVEYSSGGLSLH</sequence>
<comment type="subcellular location">
    <subcellularLocation>
        <location evidence="1">Endoplasmic reticulum membrane</location>
        <topology evidence="1">Multi-pass membrane protein</topology>
    </subcellularLocation>
</comment>
<keyword evidence="6 9" id="KW-1133">Transmembrane helix</keyword>
<feature type="transmembrane region" description="Helical" evidence="9">
    <location>
        <begin position="126"/>
        <end position="145"/>
    </location>
</feature>
<dbReference type="GO" id="GO:0005789">
    <property type="term" value="C:endoplasmic reticulum membrane"/>
    <property type="evidence" value="ECO:0007669"/>
    <property type="project" value="UniProtKB-SubCell"/>
</dbReference>
<feature type="compositionally biased region" description="Low complexity" evidence="8">
    <location>
        <begin position="17"/>
        <end position="30"/>
    </location>
</feature>
<organism evidence="10 11">
    <name type="scientific">Zingiber officinale</name>
    <name type="common">Ginger</name>
    <name type="synonym">Amomum zingiber</name>
    <dbReference type="NCBI Taxonomy" id="94328"/>
    <lineage>
        <taxon>Eukaryota</taxon>
        <taxon>Viridiplantae</taxon>
        <taxon>Streptophyta</taxon>
        <taxon>Embryophyta</taxon>
        <taxon>Tracheophyta</taxon>
        <taxon>Spermatophyta</taxon>
        <taxon>Magnoliopsida</taxon>
        <taxon>Liliopsida</taxon>
        <taxon>Zingiberales</taxon>
        <taxon>Zingiberaceae</taxon>
        <taxon>Zingiber</taxon>
    </lineage>
</organism>
<evidence type="ECO:0000256" key="8">
    <source>
        <dbReference type="SAM" id="MobiDB-lite"/>
    </source>
</evidence>